<evidence type="ECO:0000313" key="1">
    <source>
        <dbReference type="EMBL" id="MCC9064678.1"/>
    </source>
</evidence>
<evidence type="ECO:0000313" key="2">
    <source>
        <dbReference type="Proteomes" id="UP001430679"/>
    </source>
</evidence>
<keyword evidence="2" id="KW-1185">Reference proteome</keyword>
<dbReference type="RefSeq" id="WP_230037830.1">
    <property type="nucleotide sequence ID" value="NZ_JAJJMM010000001.1"/>
</dbReference>
<name>A0ABS8MGR4_9FLAO</name>
<proteinExistence type="predicted"/>
<organism evidence="1 2">
    <name type="scientific">Flavobacterium piscisymbiosum</name>
    <dbReference type="NCBI Taxonomy" id="2893753"/>
    <lineage>
        <taxon>Bacteria</taxon>
        <taxon>Pseudomonadati</taxon>
        <taxon>Bacteroidota</taxon>
        <taxon>Flavobacteriia</taxon>
        <taxon>Flavobacteriales</taxon>
        <taxon>Flavobacteriaceae</taxon>
        <taxon>Flavobacterium</taxon>
    </lineage>
</organism>
<protein>
    <submittedName>
        <fullName evidence="1">Uncharacterized protein</fullName>
    </submittedName>
</protein>
<dbReference type="EMBL" id="JAJJMM010000001">
    <property type="protein sequence ID" value="MCC9064678.1"/>
    <property type="molecule type" value="Genomic_DNA"/>
</dbReference>
<reference evidence="1" key="1">
    <citation type="submission" date="2021-11" db="EMBL/GenBank/DDBJ databases">
        <title>Description of novel Flavobacterium species.</title>
        <authorList>
            <person name="Saticioglu I.B."/>
            <person name="Ay H."/>
            <person name="Altun S."/>
            <person name="Duman M."/>
        </authorList>
    </citation>
    <scope>NUCLEOTIDE SEQUENCE</scope>
    <source>
        <strain evidence="1">F-30</strain>
    </source>
</reference>
<comment type="caution">
    <text evidence="1">The sequence shown here is derived from an EMBL/GenBank/DDBJ whole genome shotgun (WGS) entry which is preliminary data.</text>
</comment>
<gene>
    <name evidence="1" type="ORF">LNP81_16855</name>
</gene>
<dbReference type="Proteomes" id="UP001430679">
    <property type="component" value="Unassembled WGS sequence"/>
</dbReference>
<sequence length="109" mass="13235">MTLKKTKVLVRDPRGLFNKIFKKDLTHEFELTDNSFLTENKNINDFDRFIFVIYNKLELSDFLKLEKKDPIFWYVSSVNVCAETYLLWKKLMILLFWIVIKHEKQLLKT</sequence>
<accession>A0ABS8MGR4</accession>